<organism evidence="2 3">
    <name type="scientific">Acidisoma cellulosilyticum</name>
    <dbReference type="NCBI Taxonomy" id="2802395"/>
    <lineage>
        <taxon>Bacteria</taxon>
        <taxon>Pseudomonadati</taxon>
        <taxon>Pseudomonadota</taxon>
        <taxon>Alphaproteobacteria</taxon>
        <taxon>Acetobacterales</taxon>
        <taxon>Acidocellaceae</taxon>
        <taxon>Acidisoma</taxon>
    </lineage>
</organism>
<feature type="compositionally biased region" description="Basic and acidic residues" evidence="1">
    <location>
        <begin position="485"/>
        <end position="498"/>
    </location>
</feature>
<reference evidence="2 3" key="1">
    <citation type="journal article" date="2021" name="Microorganisms">
        <title>Acidisoma silvae sp. nov. and Acidisomacellulosilytica sp. nov., Two Acidophilic Bacteria Isolated from Decaying Wood, Hydrolyzing Cellulose and Producing Poly-3-hydroxybutyrate.</title>
        <authorList>
            <person name="Mieszkin S."/>
            <person name="Pouder E."/>
            <person name="Uroz S."/>
            <person name="Simon-Colin C."/>
            <person name="Alain K."/>
        </authorList>
    </citation>
    <scope>NUCLEOTIDE SEQUENCE [LARGE SCALE GENOMIC DNA]</scope>
    <source>
        <strain evidence="2 3">HW T5.17</strain>
    </source>
</reference>
<feature type="compositionally biased region" description="Polar residues" evidence="1">
    <location>
        <begin position="1066"/>
        <end position="1077"/>
    </location>
</feature>
<sequence length="1539" mass="153764">MGKGSGGNTTTSTTTPNPAALAQYTNVSNQANTTASNPYYYYTGDQVAGLNSDQLSGIGSIGNLASAMENPSNTYGMASPYIGSSAGMTTDAANTYGSLGDSLASLENPSNTYGQATPYYNAASSLISAGSSPITSSDINQYMNPYLSQVGQTTSNEMNQNNAIQQQQLLGSAAASGALGGNRVGLAQSSLANQQDLAENATLANINSQGYTSALGAAQTQNSQMLQAGSLDSQLGQTAENSALSGLEAPFSAASTMGSGLLSSGSQMGNLGSLNQSASTSALDAGMTGAQSQLTAGSTEQTQQQNALNAAYSQWLGSVQYPYQDTDYLAGIQSSIGSLMGGDSSTTGPSPNPYSETAGGLLGVAGLIGGTGGFGAKGWLTGLLKRGGRVGRATGGATAGVSGLTGQDEFGTTDNAGYIGQMPQLTHGQGAPQAPQGGQGSQQKIAGFSSIPDLVSYLNGAKPSASGSGDTGGFSTTPFTTGFQTEKRGGPIARRDGGGEVMGAPPEAPSAESMDDYQLLSQLAPGAAMQKIQYDAPQGVYRRGGQISGFASGGTTGSQGMQGVSGMTLVNPAEETSGINYGGSNAAGTWSGATLPAAPQTSGISMPTGQNKSYTTPTTSGLSIPTSNTGGNYAAVTGTGSGQAINPSTGVPDNYSAQIFATSPYYISGTTSSGLTGGQSNAGTPANSTSVSNSTLNQILADLNQTSSSKTSMPTTADYLNDRGLRRGGRVGFADGGDAGGDGDPAMIPTGQTNVRGQMIYAPAPVAPTTPPSPPQAGLAGLANSTSSASPAPSSTSTPPQQAGVASLANPPPGAPAPTPAAAAAAPSGSASLPANMPGDATQAANPPAPFTPTAGGFNAAPGAPPASGPSPSPGGFNAVPTVPRGVRDNNPLNLDFSQGQAGLDPNAPTDGQEARFQTPTLGIAAATHQLLTYQSQGVNTVSGVVGKWTAGNASPQYLQAVSSALGVKPTDPIDVSDPVTMQKIVSAMIPFETPNGADPKTISDGVQLGLSTYKRPGGAQYAQAGNVASDASYGGANGGGPSQGGFYSPFTPPSQMVSAADAANQPISTPNSSPTTGLEKMEESPWMALANAGFGMMSSASPFFGVNIGQGMLDGSQYAQSMLGQQRARQGMQFDQGNKQTQNNLVQRSQGLQGGAGMEGAQGNAVAGLNALSNLPPLMGAAAVGAPGAASTLNLAGIKTPQVALPGATPVAGMGSPGGGSAPSGGSASAPAGDPNQMLPPATIGSMSFPAQSPMDRMNSMSIYTGMGGVVGNAASNYYNQAKDAVSTGGFVNQFGQKVNLAGAVGAGAQATSVQGQVTQEASQWSNMHEEMQGTVTSLTQIHELANAANEAPPSKFQSTIAGAASTLTGVAQSLGIPVSQNVTDYASASDLMKKINTQLAGNIARSWGDKAFAALQTVQSAVPSGNMSSPQSFAQVTRSVGQQLQLQQDLYGYGVQNRQAQQAQDPSNPYGWEDQFFQSHPPQMYASRVNPLPLPASGGKVDAGQLKPGFNYTVNGRVGQWTGSGFAGVDALGNAGQ</sequence>
<feature type="region of interest" description="Disordered" evidence="1">
    <location>
        <begin position="704"/>
        <end position="751"/>
    </location>
</feature>
<evidence type="ECO:0000256" key="1">
    <source>
        <dbReference type="SAM" id="MobiDB-lite"/>
    </source>
</evidence>
<feature type="compositionally biased region" description="Pro residues" evidence="1">
    <location>
        <begin position="810"/>
        <end position="819"/>
    </location>
</feature>
<proteinExistence type="predicted"/>
<feature type="region of interest" description="Disordered" evidence="1">
    <location>
        <begin position="1063"/>
        <end position="1082"/>
    </location>
</feature>
<feature type="compositionally biased region" description="Low complexity" evidence="1">
    <location>
        <begin position="473"/>
        <end position="483"/>
    </location>
</feature>
<feature type="region of interest" description="Disordered" evidence="1">
    <location>
        <begin position="1210"/>
        <end position="1251"/>
    </location>
</feature>
<comment type="caution">
    <text evidence="2">The sequence shown here is derived from an EMBL/GenBank/DDBJ whole genome shotgun (WGS) entry which is preliminary data.</text>
</comment>
<feature type="region of interest" description="Disordered" evidence="1">
    <location>
        <begin position="763"/>
        <end position="890"/>
    </location>
</feature>
<dbReference type="Proteomes" id="UP000721844">
    <property type="component" value="Unassembled WGS sequence"/>
</dbReference>
<name>A0A963Z064_9PROT</name>
<feature type="region of interest" description="Disordered" evidence="1">
    <location>
        <begin position="462"/>
        <end position="512"/>
    </location>
</feature>
<accession>A0A963Z064</accession>
<feature type="compositionally biased region" description="Low complexity" evidence="1">
    <location>
        <begin position="820"/>
        <end position="862"/>
    </location>
</feature>
<protein>
    <submittedName>
        <fullName evidence="2">Uncharacterized protein</fullName>
    </submittedName>
</protein>
<feature type="region of interest" description="Disordered" evidence="1">
    <location>
        <begin position="602"/>
        <end position="625"/>
    </location>
</feature>
<feature type="compositionally biased region" description="Pro residues" evidence="1">
    <location>
        <begin position="765"/>
        <end position="775"/>
    </location>
</feature>
<dbReference type="EMBL" id="JAESVA010000002">
    <property type="protein sequence ID" value="MCB8880136.1"/>
    <property type="molecule type" value="Genomic_DNA"/>
</dbReference>
<dbReference type="RefSeq" id="WP_227306742.1">
    <property type="nucleotide sequence ID" value="NZ_JAESVA010000002.1"/>
</dbReference>
<evidence type="ECO:0000313" key="2">
    <source>
        <dbReference type="EMBL" id="MCB8880136.1"/>
    </source>
</evidence>
<feature type="compositionally biased region" description="Polar residues" evidence="1">
    <location>
        <begin position="704"/>
        <end position="715"/>
    </location>
</feature>
<feature type="compositionally biased region" description="Low complexity" evidence="1">
    <location>
        <begin position="1225"/>
        <end position="1234"/>
    </location>
</feature>
<feature type="compositionally biased region" description="Pro residues" evidence="1">
    <location>
        <begin position="863"/>
        <end position="873"/>
    </location>
</feature>
<gene>
    <name evidence="2" type="ORF">ACELLULO517_07805</name>
</gene>
<evidence type="ECO:0000313" key="3">
    <source>
        <dbReference type="Proteomes" id="UP000721844"/>
    </source>
</evidence>
<feature type="compositionally biased region" description="Low complexity" evidence="1">
    <location>
        <begin position="785"/>
        <end position="809"/>
    </location>
</feature>
<feature type="compositionally biased region" description="Gly residues" evidence="1">
    <location>
        <begin position="730"/>
        <end position="743"/>
    </location>
</feature>
<keyword evidence="3" id="KW-1185">Reference proteome</keyword>